<sequence>MAVPPESRRTGTSLKVALSTNSVFRLTGNPNAVETPGEQAGKEQREPCRVLAGVGVGVSCTLSVSRRAVSTRDSSCPPPATPTDGARGALARAPQPARTRALPASARPAPAGSSGAVAAARSWQGLPPGHAVGDQRVSWGLSAPASPARPQQAPQPWPGLEQPLLAAPCPGRTDTRPVTCAQVLGRSGQRCSHGSRTMVSAWLLSSMSTASTRLPCPAPSPAHGGPGRALVLG</sequence>
<feature type="compositionally biased region" description="Low complexity" evidence="1">
    <location>
        <begin position="96"/>
        <end position="113"/>
    </location>
</feature>
<proteinExistence type="predicted"/>
<feature type="region of interest" description="Disordered" evidence="1">
    <location>
        <begin position="67"/>
        <end position="113"/>
    </location>
</feature>
<evidence type="ECO:0000256" key="1">
    <source>
        <dbReference type="SAM" id="MobiDB-lite"/>
    </source>
</evidence>
<protein>
    <submittedName>
        <fullName evidence="2">Verprolin-like</fullName>
    </submittedName>
</protein>
<dbReference type="AlphaFoldDB" id="A0A8B7TND0"/>
<organism evidence="2">
    <name type="scientific">Castor canadensis</name>
    <name type="common">American beaver</name>
    <dbReference type="NCBI Taxonomy" id="51338"/>
    <lineage>
        <taxon>Eukaryota</taxon>
        <taxon>Metazoa</taxon>
        <taxon>Chordata</taxon>
        <taxon>Craniata</taxon>
        <taxon>Vertebrata</taxon>
        <taxon>Euteleostomi</taxon>
        <taxon>Mammalia</taxon>
        <taxon>Eutheria</taxon>
        <taxon>Euarchontoglires</taxon>
        <taxon>Glires</taxon>
        <taxon>Rodentia</taxon>
        <taxon>Castorimorpha</taxon>
        <taxon>Castoridae</taxon>
        <taxon>Castor</taxon>
    </lineage>
</organism>
<evidence type="ECO:0000313" key="2">
    <source>
        <dbReference type="RefSeq" id="XP_020009214.1"/>
    </source>
</evidence>
<dbReference type="KEGG" id="ccan:109677856"/>
<dbReference type="RefSeq" id="XP_020009214.1">
    <property type="nucleotide sequence ID" value="XM_020153625.1"/>
</dbReference>
<accession>A0A8B7TND0</accession>
<reference evidence="2" key="1">
    <citation type="submission" date="2025-08" db="UniProtKB">
        <authorList>
            <consortium name="RefSeq"/>
        </authorList>
    </citation>
    <scope>IDENTIFICATION</scope>
    <source>
        <tissue evidence="2">Leukocyte</tissue>
    </source>
</reference>
<gene>
    <name evidence="2" type="primary">LOC109677856</name>
</gene>
<name>A0A8B7TND0_CASCN</name>